<accession>A0AAD8JQ55</accession>
<sequence>MVATEEHVYNLFDSYWFQHQILTNNAISEEQVNLNEDVKQKENDEVEELTRAMSCRKDVEVKGLLRFWAHSVASAVVS</sequence>
<evidence type="ECO:0000313" key="1">
    <source>
        <dbReference type="EMBL" id="KAK1406602.1"/>
    </source>
</evidence>
<evidence type="ECO:0000313" key="2">
    <source>
        <dbReference type="Proteomes" id="UP001229421"/>
    </source>
</evidence>
<gene>
    <name evidence="1" type="ORF">QVD17_42050</name>
</gene>
<dbReference type="Proteomes" id="UP001229421">
    <property type="component" value="Unassembled WGS sequence"/>
</dbReference>
<keyword evidence="2" id="KW-1185">Reference proteome</keyword>
<organism evidence="1 2">
    <name type="scientific">Tagetes erecta</name>
    <name type="common">African marigold</name>
    <dbReference type="NCBI Taxonomy" id="13708"/>
    <lineage>
        <taxon>Eukaryota</taxon>
        <taxon>Viridiplantae</taxon>
        <taxon>Streptophyta</taxon>
        <taxon>Embryophyta</taxon>
        <taxon>Tracheophyta</taxon>
        <taxon>Spermatophyta</taxon>
        <taxon>Magnoliopsida</taxon>
        <taxon>eudicotyledons</taxon>
        <taxon>Gunneridae</taxon>
        <taxon>Pentapetalae</taxon>
        <taxon>asterids</taxon>
        <taxon>campanulids</taxon>
        <taxon>Asterales</taxon>
        <taxon>Asteraceae</taxon>
        <taxon>Asteroideae</taxon>
        <taxon>Heliantheae alliance</taxon>
        <taxon>Tageteae</taxon>
        <taxon>Tagetes</taxon>
    </lineage>
</organism>
<comment type="caution">
    <text evidence="1">The sequence shown here is derived from an EMBL/GenBank/DDBJ whole genome shotgun (WGS) entry which is preliminary data.</text>
</comment>
<name>A0AAD8JQ55_TARER</name>
<dbReference type="EMBL" id="JAUHHV010000012">
    <property type="protein sequence ID" value="KAK1406602.1"/>
    <property type="molecule type" value="Genomic_DNA"/>
</dbReference>
<reference evidence="1" key="1">
    <citation type="journal article" date="2023" name="bioRxiv">
        <title>Improved chromosome-level genome assembly for marigold (Tagetes erecta).</title>
        <authorList>
            <person name="Jiang F."/>
            <person name="Yuan L."/>
            <person name="Wang S."/>
            <person name="Wang H."/>
            <person name="Xu D."/>
            <person name="Wang A."/>
            <person name="Fan W."/>
        </authorList>
    </citation>
    <scope>NUCLEOTIDE SEQUENCE</scope>
    <source>
        <strain evidence="1">WSJ</strain>
        <tissue evidence="1">Leaf</tissue>
    </source>
</reference>
<proteinExistence type="predicted"/>
<protein>
    <submittedName>
        <fullName evidence="1">Uncharacterized protein</fullName>
    </submittedName>
</protein>
<dbReference type="AlphaFoldDB" id="A0AAD8JQ55"/>